<feature type="chain" id="PRO_5040300291" description="Phosphatidylinositol-glycan biosynthesis class X protein" evidence="11">
    <location>
        <begin position="26"/>
        <end position="298"/>
    </location>
</feature>
<protein>
    <recommendedName>
        <fullName evidence="14">Phosphatidylinositol-glycan biosynthesis class X protein</fullName>
    </recommendedName>
</protein>
<evidence type="ECO:0000256" key="4">
    <source>
        <dbReference type="ARBA" id="ARBA00022502"/>
    </source>
</evidence>
<dbReference type="InterPro" id="IPR040039">
    <property type="entry name" value="PIGX"/>
</dbReference>
<gene>
    <name evidence="12" type="ORF">CEURO_LOCUS8997</name>
</gene>
<comment type="subcellular location">
    <subcellularLocation>
        <location evidence="1">Endoplasmic reticulum membrane</location>
        <topology evidence="1">Single-pass membrane protein</topology>
    </subcellularLocation>
</comment>
<sequence length="298" mass="33824">MAVEFGRALPHILIALAFHSTICVCSSISYQDTDNNYKVNSNKHNSSLLPCYTRYILESYFREYESCSDSNFQEYMVHKIPFGSERTFGRLWNFERRLIGEGSHRRLSSFIRFSIHQDWIADISFQACEVILIEKLPLGVFADPFELEHLLHRGVLRDAFVFGDANLELPSFLSNQSIVEVHLEAALDELARKEIIKEFNVEIPIHARYSHHEESGYSKVRFGVADLFLRCKKQGESTAESCVLKRMGSSMSLKDDEIVWSIPAGMKAHSSIVSAVTFTSALLSAVGIIITSFRSNPN</sequence>
<evidence type="ECO:0000256" key="7">
    <source>
        <dbReference type="ARBA" id="ARBA00022989"/>
    </source>
</evidence>
<name>A0A9P0Z2S3_CUSEU</name>
<comment type="similarity">
    <text evidence="3">Belongs to the PIGX family.</text>
</comment>
<evidence type="ECO:0008006" key="14">
    <source>
        <dbReference type="Google" id="ProtNLM"/>
    </source>
</evidence>
<feature type="transmembrane region" description="Helical" evidence="10">
    <location>
        <begin position="272"/>
        <end position="293"/>
    </location>
</feature>
<dbReference type="OrthoDB" id="5546453at2759"/>
<evidence type="ECO:0000256" key="5">
    <source>
        <dbReference type="ARBA" id="ARBA00022692"/>
    </source>
</evidence>
<dbReference type="GO" id="GO:0006506">
    <property type="term" value="P:GPI anchor biosynthetic process"/>
    <property type="evidence" value="ECO:0007669"/>
    <property type="project" value="UniProtKB-KW"/>
</dbReference>
<dbReference type="Pfam" id="PF08320">
    <property type="entry name" value="PIG-X"/>
    <property type="match status" value="1"/>
</dbReference>
<proteinExistence type="inferred from homology"/>
<keyword evidence="7 10" id="KW-1133">Transmembrane helix</keyword>
<organism evidence="12 13">
    <name type="scientific">Cuscuta europaea</name>
    <name type="common">European dodder</name>
    <dbReference type="NCBI Taxonomy" id="41803"/>
    <lineage>
        <taxon>Eukaryota</taxon>
        <taxon>Viridiplantae</taxon>
        <taxon>Streptophyta</taxon>
        <taxon>Embryophyta</taxon>
        <taxon>Tracheophyta</taxon>
        <taxon>Spermatophyta</taxon>
        <taxon>Magnoliopsida</taxon>
        <taxon>eudicotyledons</taxon>
        <taxon>Gunneridae</taxon>
        <taxon>Pentapetalae</taxon>
        <taxon>asterids</taxon>
        <taxon>lamiids</taxon>
        <taxon>Solanales</taxon>
        <taxon>Convolvulaceae</taxon>
        <taxon>Cuscuteae</taxon>
        <taxon>Cuscuta</taxon>
        <taxon>Cuscuta subgen. Cuscuta</taxon>
    </lineage>
</organism>
<reference evidence="12" key="1">
    <citation type="submission" date="2022-07" db="EMBL/GenBank/DDBJ databases">
        <authorList>
            <person name="Macas J."/>
            <person name="Novak P."/>
            <person name="Neumann P."/>
        </authorList>
    </citation>
    <scope>NUCLEOTIDE SEQUENCE</scope>
</reference>
<evidence type="ECO:0000256" key="8">
    <source>
        <dbReference type="ARBA" id="ARBA00023136"/>
    </source>
</evidence>
<keyword evidence="9" id="KW-0325">Glycoprotein</keyword>
<dbReference type="PANTHER" id="PTHR28650:SF1">
    <property type="entry name" value="PHOSPHATIDYLINOSITOL-GLYCAN BIOSYNTHESIS CLASS X PROTEIN"/>
    <property type="match status" value="1"/>
</dbReference>
<dbReference type="PANTHER" id="PTHR28650">
    <property type="entry name" value="PHOSPHATIDYLINOSITOL-GLYCAN BIOSYNTHESIS CLASS X PROTEIN"/>
    <property type="match status" value="1"/>
</dbReference>
<dbReference type="AlphaFoldDB" id="A0A9P0Z2S3"/>
<dbReference type="EMBL" id="CAMAPE010000017">
    <property type="protein sequence ID" value="CAH9084411.1"/>
    <property type="molecule type" value="Genomic_DNA"/>
</dbReference>
<evidence type="ECO:0000256" key="9">
    <source>
        <dbReference type="ARBA" id="ARBA00023180"/>
    </source>
</evidence>
<dbReference type="InterPro" id="IPR013233">
    <property type="entry name" value="PIG-X/PBN1"/>
</dbReference>
<dbReference type="Proteomes" id="UP001152484">
    <property type="component" value="Unassembled WGS sequence"/>
</dbReference>
<keyword evidence="4" id="KW-0337">GPI-anchor biosynthesis</keyword>
<dbReference type="SMART" id="SM00780">
    <property type="entry name" value="PIG-X"/>
    <property type="match status" value="1"/>
</dbReference>
<keyword evidence="6" id="KW-0256">Endoplasmic reticulum</keyword>
<evidence type="ECO:0000256" key="1">
    <source>
        <dbReference type="ARBA" id="ARBA00004389"/>
    </source>
</evidence>
<evidence type="ECO:0000256" key="10">
    <source>
        <dbReference type="SAM" id="Phobius"/>
    </source>
</evidence>
<keyword evidence="8 10" id="KW-0472">Membrane</keyword>
<keyword evidence="11" id="KW-0732">Signal</keyword>
<feature type="signal peptide" evidence="11">
    <location>
        <begin position="1"/>
        <end position="25"/>
    </location>
</feature>
<evidence type="ECO:0000313" key="13">
    <source>
        <dbReference type="Proteomes" id="UP001152484"/>
    </source>
</evidence>
<evidence type="ECO:0000256" key="11">
    <source>
        <dbReference type="SAM" id="SignalP"/>
    </source>
</evidence>
<comment type="caution">
    <text evidence="12">The sequence shown here is derived from an EMBL/GenBank/DDBJ whole genome shotgun (WGS) entry which is preliminary data.</text>
</comment>
<comment type="pathway">
    <text evidence="2">Glycolipid biosynthesis; glycosylphosphatidylinositol-anchor biosynthesis.</text>
</comment>
<evidence type="ECO:0000256" key="6">
    <source>
        <dbReference type="ARBA" id="ARBA00022824"/>
    </source>
</evidence>
<dbReference type="GO" id="GO:0005789">
    <property type="term" value="C:endoplasmic reticulum membrane"/>
    <property type="evidence" value="ECO:0007669"/>
    <property type="project" value="UniProtKB-SubCell"/>
</dbReference>
<evidence type="ECO:0000256" key="3">
    <source>
        <dbReference type="ARBA" id="ARBA00010345"/>
    </source>
</evidence>
<accession>A0A9P0Z2S3</accession>
<keyword evidence="13" id="KW-1185">Reference proteome</keyword>
<evidence type="ECO:0000313" key="12">
    <source>
        <dbReference type="EMBL" id="CAH9084411.1"/>
    </source>
</evidence>
<keyword evidence="5 10" id="KW-0812">Transmembrane</keyword>
<evidence type="ECO:0000256" key="2">
    <source>
        <dbReference type="ARBA" id="ARBA00004687"/>
    </source>
</evidence>